<dbReference type="EMBL" id="JAAALK010000283">
    <property type="protein sequence ID" value="KAG8075400.1"/>
    <property type="molecule type" value="Genomic_DNA"/>
</dbReference>
<accession>A0A8J5T5W8</accession>
<proteinExistence type="predicted"/>
<protein>
    <submittedName>
        <fullName evidence="3">Uncharacterized protein</fullName>
    </submittedName>
</protein>
<feature type="chain" id="PRO_5035165690" evidence="2">
    <location>
        <begin position="26"/>
        <end position="106"/>
    </location>
</feature>
<feature type="compositionally biased region" description="Pro residues" evidence="1">
    <location>
        <begin position="87"/>
        <end position="106"/>
    </location>
</feature>
<evidence type="ECO:0000256" key="1">
    <source>
        <dbReference type="SAM" id="MobiDB-lite"/>
    </source>
</evidence>
<reference evidence="3" key="2">
    <citation type="submission" date="2021-02" db="EMBL/GenBank/DDBJ databases">
        <authorList>
            <person name="Kimball J.A."/>
            <person name="Haas M.W."/>
            <person name="Macchietto M."/>
            <person name="Kono T."/>
            <person name="Duquette J."/>
            <person name="Shao M."/>
        </authorList>
    </citation>
    <scope>NUCLEOTIDE SEQUENCE</scope>
    <source>
        <tissue evidence="3">Fresh leaf tissue</tissue>
    </source>
</reference>
<gene>
    <name evidence="3" type="ORF">GUJ93_ZPchr0006g45042</name>
</gene>
<keyword evidence="4" id="KW-1185">Reference proteome</keyword>
<feature type="region of interest" description="Disordered" evidence="1">
    <location>
        <begin position="84"/>
        <end position="106"/>
    </location>
</feature>
<keyword evidence="2" id="KW-0732">Signal</keyword>
<feature type="signal peptide" evidence="2">
    <location>
        <begin position="1"/>
        <end position="25"/>
    </location>
</feature>
<name>A0A8J5T5W8_ZIZPA</name>
<dbReference type="Proteomes" id="UP000729402">
    <property type="component" value="Unassembled WGS sequence"/>
</dbReference>
<evidence type="ECO:0000313" key="4">
    <source>
        <dbReference type="Proteomes" id="UP000729402"/>
    </source>
</evidence>
<reference evidence="3" key="1">
    <citation type="journal article" date="2021" name="bioRxiv">
        <title>Whole Genome Assembly and Annotation of Northern Wild Rice, Zizania palustris L., Supports a Whole Genome Duplication in the Zizania Genus.</title>
        <authorList>
            <person name="Haas M."/>
            <person name="Kono T."/>
            <person name="Macchietto M."/>
            <person name="Millas R."/>
            <person name="McGilp L."/>
            <person name="Shao M."/>
            <person name="Duquette J."/>
            <person name="Hirsch C.N."/>
            <person name="Kimball J."/>
        </authorList>
    </citation>
    <scope>NUCLEOTIDE SEQUENCE</scope>
    <source>
        <tissue evidence="3">Fresh leaf tissue</tissue>
    </source>
</reference>
<evidence type="ECO:0000256" key="2">
    <source>
        <dbReference type="SAM" id="SignalP"/>
    </source>
</evidence>
<comment type="caution">
    <text evidence="3">The sequence shown here is derived from an EMBL/GenBank/DDBJ whole genome shotgun (WGS) entry which is preliminary data.</text>
</comment>
<sequence>MATFTRLTRLRLAALLVVVVAVVIAASSVVDGAGDGPFYRDPNIPRPYCHGGGAVGDGHHVFPSPGYVPGRPWYRRPCVKPYHRSTPPLPSPPSSPPPQNGDIPPP</sequence>
<evidence type="ECO:0000313" key="3">
    <source>
        <dbReference type="EMBL" id="KAG8075400.1"/>
    </source>
</evidence>
<dbReference type="AlphaFoldDB" id="A0A8J5T5W8"/>
<organism evidence="3 4">
    <name type="scientific">Zizania palustris</name>
    <name type="common">Northern wild rice</name>
    <dbReference type="NCBI Taxonomy" id="103762"/>
    <lineage>
        <taxon>Eukaryota</taxon>
        <taxon>Viridiplantae</taxon>
        <taxon>Streptophyta</taxon>
        <taxon>Embryophyta</taxon>
        <taxon>Tracheophyta</taxon>
        <taxon>Spermatophyta</taxon>
        <taxon>Magnoliopsida</taxon>
        <taxon>Liliopsida</taxon>
        <taxon>Poales</taxon>
        <taxon>Poaceae</taxon>
        <taxon>BOP clade</taxon>
        <taxon>Oryzoideae</taxon>
        <taxon>Oryzeae</taxon>
        <taxon>Zizaniinae</taxon>
        <taxon>Zizania</taxon>
    </lineage>
</organism>